<evidence type="ECO:0000256" key="1">
    <source>
        <dbReference type="ARBA" id="ARBA00022490"/>
    </source>
</evidence>
<proteinExistence type="inferred from homology"/>
<organism evidence="4 5">
    <name type="scientific">Thauera sinica</name>
    <dbReference type="NCBI Taxonomy" id="2665146"/>
    <lineage>
        <taxon>Bacteria</taxon>
        <taxon>Pseudomonadati</taxon>
        <taxon>Pseudomonadota</taxon>
        <taxon>Betaproteobacteria</taxon>
        <taxon>Rhodocyclales</taxon>
        <taxon>Zoogloeaceae</taxon>
        <taxon>Thauera</taxon>
    </lineage>
</organism>
<accession>A0ABW1ARN7</accession>
<comment type="similarity">
    <text evidence="3">Belongs to the FdhD family.</text>
</comment>
<dbReference type="EMBL" id="JBHSOG010000044">
    <property type="protein sequence ID" value="MFC5769963.1"/>
    <property type="molecule type" value="Genomic_DNA"/>
</dbReference>
<dbReference type="Gene3D" id="3.10.20.10">
    <property type="match status" value="1"/>
</dbReference>
<keyword evidence="1 3" id="KW-0963">Cytoplasm</keyword>
<dbReference type="NCBIfam" id="TIGR00129">
    <property type="entry name" value="fdhD_narQ"/>
    <property type="match status" value="1"/>
</dbReference>
<evidence type="ECO:0000313" key="4">
    <source>
        <dbReference type="EMBL" id="MFC5769963.1"/>
    </source>
</evidence>
<evidence type="ECO:0000313" key="5">
    <source>
        <dbReference type="Proteomes" id="UP001595974"/>
    </source>
</evidence>
<sequence>MLEPRARLLPAYPAGEPGKDGFDLPPDHATVSAAAWDGAGQGGSQARAVQDTLVEEIAVALVYNGISHAVMLTTPSDLEDFAYGFSLTEGIVSRRQDIYGMDIVTTGEGIEVRIELAAERFAHLKLRRRSLAGRTGCGLCGVDSLSAAMRPVAPLTHRFALSRRALARALDELGHDQPLHRKTGGAHAAAWAAADGEVLLVREDVGRHNALDKLIGALLRWGGDPRDGFVVVTSRASYEMIYKTAAAGIGALAAVSAPTAHAVRLALDAGLTLVGFARGGRGTAYTFPETLIA</sequence>
<evidence type="ECO:0000256" key="3">
    <source>
        <dbReference type="HAMAP-Rule" id="MF_00187"/>
    </source>
</evidence>
<feature type="active site" description="Cysteine persulfide intermediate" evidence="3">
    <location>
        <position position="137"/>
    </location>
</feature>
<comment type="subcellular location">
    <subcellularLocation>
        <location evidence="3">Cytoplasm</location>
    </subcellularLocation>
</comment>
<comment type="caution">
    <text evidence="4">The sequence shown here is derived from an EMBL/GenBank/DDBJ whole genome shotgun (WGS) entry which is preliminary data.</text>
</comment>
<dbReference type="InterPro" id="IPR016193">
    <property type="entry name" value="Cytidine_deaminase-like"/>
</dbReference>
<dbReference type="PANTHER" id="PTHR30592">
    <property type="entry name" value="FORMATE DEHYDROGENASE"/>
    <property type="match status" value="1"/>
</dbReference>
<dbReference type="InterPro" id="IPR003786">
    <property type="entry name" value="FdhD"/>
</dbReference>
<keyword evidence="2 3" id="KW-0501">Molybdenum cofactor biosynthesis</keyword>
<comment type="function">
    <text evidence="3">Required for formate dehydrogenase (FDH) activity. Acts as a sulfur carrier protein that transfers sulfur from IscS to the molybdenum cofactor prior to its insertion into FDH.</text>
</comment>
<gene>
    <name evidence="3 4" type="primary">fdhD</name>
    <name evidence="4" type="ORF">ACFPTN_11315</name>
</gene>
<evidence type="ECO:0000256" key="2">
    <source>
        <dbReference type="ARBA" id="ARBA00023150"/>
    </source>
</evidence>
<dbReference type="Gene3D" id="3.40.140.10">
    <property type="entry name" value="Cytidine Deaminase, domain 2"/>
    <property type="match status" value="1"/>
</dbReference>
<feature type="binding site" evidence="3">
    <location>
        <begin position="276"/>
        <end position="281"/>
    </location>
    <ligand>
        <name>Mo-bis(molybdopterin guanine dinucleotide)</name>
        <dbReference type="ChEBI" id="CHEBI:60539"/>
    </ligand>
</feature>
<dbReference type="Proteomes" id="UP001595974">
    <property type="component" value="Unassembled WGS sequence"/>
</dbReference>
<dbReference type="PIRSF" id="PIRSF015626">
    <property type="entry name" value="FdhD"/>
    <property type="match status" value="1"/>
</dbReference>
<reference evidence="5" key="1">
    <citation type="journal article" date="2019" name="Int. J. Syst. Evol. Microbiol.">
        <title>The Global Catalogue of Microorganisms (GCM) 10K type strain sequencing project: providing services to taxonomists for standard genome sequencing and annotation.</title>
        <authorList>
            <consortium name="The Broad Institute Genomics Platform"/>
            <consortium name="The Broad Institute Genome Sequencing Center for Infectious Disease"/>
            <person name="Wu L."/>
            <person name="Ma J."/>
        </authorList>
    </citation>
    <scope>NUCLEOTIDE SEQUENCE [LARGE SCALE GENOMIC DNA]</scope>
    <source>
        <strain evidence="5">SHR3</strain>
    </source>
</reference>
<dbReference type="PANTHER" id="PTHR30592:SF1">
    <property type="entry name" value="SULFUR CARRIER PROTEIN FDHD"/>
    <property type="match status" value="1"/>
</dbReference>
<keyword evidence="5" id="KW-1185">Reference proteome</keyword>
<dbReference type="RefSeq" id="WP_096450334.1">
    <property type="nucleotide sequence ID" value="NZ_JBHSOG010000044.1"/>
</dbReference>
<name>A0ABW1ARN7_9RHOO</name>
<dbReference type="SUPFAM" id="SSF53927">
    <property type="entry name" value="Cytidine deaminase-like"/>
    <property type="match status" value="1"/>
</dbReference>
<dbReference type="Pfam" id="PF02634">
    <property type="entry name" value="FdhD-NarQ"/>
    <property type="match status" value="1"/>
</dbReference>
<protein>
    <recommendedName>
        <fullName evidence="3">Sulfur carrier protein FdhD</fullName>
    </recommendedName>
</protein>
<dbReference type="HAMAP" id="MF_00187">
    <property type="entry name" value="FdhD"/>
    <property type="match status" value="1"/>
</dbReference>